<dbReference type="GO" id="GO:0008234">
    <property type="term" value="F:cysteine-type peptidase activity"/>
    <property type="evidence" value="ECO:0007669"/>
    <property type="project" value="UniProtKB-KW"/>
</dbReference>
<evidence type="ECO:0000256" key="1">
    <source>
        <dbReference type="ARBA" id="ARBA00008455"/>
    </source>
</evidence>
<evidence type="ECO:0000256" key="2">
    <source>
        <dbReference type="ARBA" id="ARBA00022670"/>
    </source>
</evidence>
<dbReference type="InterPro" id="IPR000668">
    <property type="entry name" value="Peptidase_C1A_C"/>
</dbReference>
<dbReference type="AlphaFoldDB" id="A0AAF5PZS0"/>
<dbReference type="Proteomes" id="UP000093561">
    <property type="component" value="Unassembled WGS sequence"/>
</dbReference>
<reference evidence="7" key="2">
    <citation type="journal article" date="2016" name="Mol. Ecol.">
        <title>Population genomics of the filarial nematode parasite Wuchereria bancrofti from mosquitoes.</title>
        <authorList>
            <person name="Small S.T."/>
            <person name="Reimer L.J."/>
            <person name="Tisch D.J."/>
            <person name="King C.L."/>
            <person name="Christensen B.M."/>
            <person name="Siba P.M."/>
            <person name="Kazura J.W."/>
            <person name="Serre D."/>
            <person name="Zimmerman P.A."/>
        </authorList>
    </citation>
    <scope>NUCLEOTIDE SEQUENCE</scope>
    <source>
        <strain evidence="7">pt0022</strain>
    </source>
</reference>
<dbReference type="Pfam" id="PF00112">
    <property type="entry name" value="Peptidase_C1"/>
    <property type="match status" value="1"/>
</dbReference>
<dbReference type="PROSITE" id="PS00139">
    <property type="entry name" value="THIOL_PROTEASE_CYS"/>
    <property type="match status" value="1"/>
</dbReference>
<reference evidence="8" key="3">
    <citation type="submission" date="2024-02" db="UniProtKB">
        <authorList>
            <consortium name="WormBaseParasite"/>
        </authorList>
    </citation>
    <scope>IDENTIFICATION</scope>
    <source>
        <strain evidence="8">pt0022</strain>
    </source>
</reference>
<accession>A0AAF5PZS0</accession>
<dbReference type="PANTHER" id="PTHR12411">
    <property type="entry name" value="CYSTEINE PROTEASE FAMILY C1-RELATED"/>
    <property type="match status" value="1"/>
</dbReference>
<protein>
    <submittedName>
        <fullName evidence="8">Peptidase C1A papain C-terminal domain-containing protein</fullName>
    </submittedName>
</protein>
<dbReference type="InterPro" id="IPR038765">
    <property type="entry name" value="Papain-like_cys_pep_sf"/>
</dbReference>
<dbReference type="GO" id="GO:0006508">
    <property type="term" value="P:proteolysis"/>
    <property type="evidence" value="ECO:0007669"/>
    <property type="project" value="UniProtKB-KW"/>
</dbReference>
<feature type="domain" description="Peptidase C1A papain C-terminal" evidence="6">
    <location>
        <begin position="146"/>
        <end position="431"/>
    </location>
</feature>
<dbReference type="Gene3D" id="3.90.70.10">
    <property type="entry name" value="Cysteine proteinases"/>
    <property type="match status" value="1"/>
</dbReference>
<dbReference type="SUPFAM" id="SSF54001">
    <property type="entry name" value="Cysteine proteinases"/>
    <property type="match status" value="1"/>
</dbReference>
<comment type="similarity">
    <text evidence="1">Belongs to the peptidase C1 family.</text>
</comment>
<sequence>MKDCESVSSGLHHSFSRIHKYCIRRIFIIIIAVICFAVLLLCLLILFQKNQRKDEFDHFQKSHEIKTYFEKLVQAINESPNLKWKAKYNPFGIRSEKPDIMFNKISLNDKSNIINKKLIDDIYKFHESNLMKQHIRKLSDFPASELPDEFDARRKWPLCPSIHNVPNQGGCGSCYAVAVAGVASDRICIATNGTVQVILSSDDIISCCISCGACTGGDSLKAMIYWVNEGIVTGGRDGCQPYPYDIKCGIPCPLLEFAKNAKMQRCHHKCQNIYYRNDYFNDKHYASIAYTMLPRILSLTGNINIIVPAVMDYFNTKIINNTKEFLSFHETLEILKKELYLFGPMTMAFPVTEEFLHYENGIYTPYPENDFTNRIIYWHVVRIIGWGYDNDRIFHWIAVNSYGRNWGEYGLFRIDISFLRQFGLEYEAALI</sequence>
<keyword evidence="3" id="KW-0378">Hydrolase</keyword>
<dbReference type="SMART" id="SM00645">
    <property type="entry name" value="Pept_C1"/>
    <property type="match status" value="1"/>
</dbReference>
<evidence type="ECO:0000313" key="8">
    <source>
        <dbReference type="WBParaSite" id="mrna-Wban_07708"/>
    </source>
</evidence>
<dbReference type="InterPro" id="IPR013128">
    <property type="entry name" value="Peptidase_C1A"/>
</dbReference>
<keyword evidence="4" id="KW-0788">Thiol protease</keyword>
<evidence type="ECO:0000313" key="7">
    <source>
        <dbReference type="Proteomes" id="UP000093561"/>
    </source>
</evidence>
<keyword evidence="2" id="KW-0645">Protease</keyword>
<reference evidence="7" key="1">
    <citation type="submission" date="2015-03" db="EMBL/GenBank/DDBJ databases">
        <title>Wuchereria bancrofti Genome Sequencing Papua New Guinea Strain.</title>
        <authorList>
            <person name="Small S.T."/>
            <person name="Serre D."/>
            <person name="Zimmerman P.A."/>
        </authorList>
    </citation>
    <scope>NUCLEOTIDE SEQUENCE [LARGE SCALE GENOMIC DNA]</scope>
    <source>
        <strain evidence="7">pt0022</strain>
    </source>
</reference>
<organism evidence="7 8">
    <name type="scientific">Wuchereria bancrofti</name>
    <dbReference type="NCBI Taxonomy" id="6293"/>
    <lineage>
        <taxon>Eukaryota</taxon>
        <taxon>Metazoa</taxon>
        <taxon>Ecdysozoa</taxon>
        <taxon>Nematoda</taxon>
        <taxon>Chromadorea</taxon>
        <taxon>Rhabditida</taxon>
        <taxon>Spirurina</taxon>
        <taxon>Spiruromorpha</taxon>
        <taxon>Filarioidea</taxon>
        <taxon>Onchocercidae</taxon>
        <taxon>Wuchereria</taxon>
    </lineage>
</organism>
<keyword evidence="5" id="KW-0472">Membrane</keyword>
<dbReference type="WBParaSite" id="mrna-Wban_07708">
    <property type="protein sequence ID" value="mrna-Wban_07708"/>
    <property type="gene ID" value="Wban_07708"/>
</dbReference>
<keyword evidence="5" id="KW-0812">Transmembrane</keyword>
<evidence type="ECO:0000259" key="6">
    <source>
        <dbReference type="SMART" id="SM00645"/>
    </source>
</evidence>
<keyword evidence="5" id="KW-1133">Transmembrane helix</keyword>
<dbReference type="InterPro" id="IPR000169">
    <property type="entry name" value="Pept_cys_AS"/>
</dbReference>
<name>A0AAF5PZS0_WUCBA</name>
<evidence type="ECO:0000256" key="3">
    <source>
        <dbReference type="ARBA" id="ARBA00022801"/>
    </source>
</evidence>
<evidence type="ECO:0000256" key="4">
    <source>
        <dbReference type="ARBA" id="ARBA00022807"/>
    </source>
</evidence>
<feature type="transmembrane region" description="Helical" evidence="5">
    <location>
        <begin position="26"/>
        <end position="47"/>
    </location>
</feature>
<proteinExistence type="inferred from homology"/>
<evidence type="ECO:0000256" key="5">
    <source>
        <dbReference type="SAM" id="Phobius"/>
    </source>
</evidence>